<dbReference type="SUPFAM" id="SSF57667">
    <property type="entry name" value="beta-beta-alpha zinc fingers"/>
    <property type="match status" value="1"/>
</dbReference>
<proteinExistence type="predicted"/>
<feature type="compositionally biased region" description="Basic and acidic residues" evidence="1">
    <location>
        <begin position="43"/>
        <end position="63"/>
    </location>
</feature>
<feature type="compositionally biased region" description="Basic and acidic residues" evidence="1">
    <location>
        <begin position="9"/>
        <end position="30"/>
    </location>
</feature>
<dbReference type="Pfam" id="PF12874">
    <property type="entry name" value="zf-met"/>
    <property type="match status" value="1"/>
</dbReference>
<gene>
    <name evidence="3" type="ORF">WA026_002276</name>
</gene>
<reference evidence="3 4" key="1">
    <citation type="submission" date="2023-03" db="EMBL/GenBank/DDBJ databases">
        <title>Genome insight into feeding habits of ladybird beetles.</title>
        <authorList>
            <person name="Li H.-S."/>
            <person name="Huang Y.-H."/>
            <person name="Pang H."/>
        </authorList>
    </citation>
    <scope>NUCLEOTIDE SEQUENCE [LARGE SCALE GENOMIC DNA]</scope>
    <source>
        <strain evidence="3">SYSU_2023b</strain>
        <tissue evidence="3">Whole body</tissue>
    </source>
</reference>
<keyword evidence="4" id="KW-1185">Reference proteome</keyword>
<dbReference type="AlphaFoldDB" id="A0AAW1TZX7"/>
<dbReference type="PANTHER" id="PTHR31434:SF2">
    <property type="entry name" value="S PHASE CYCLIN A-ASSOCIATED PROTEIN IN THE ENDOPLASMIC RETICULUM"/>
    <property type="match status" value="1"/>
</dbReference>
<dbReference type="Proteomes" id="UP001431783">
    <property type="component" value="Unassembled WGS sequence"/>
</dbReference>
<comment type="caution">
    <text evidence="3">The sequence shown here is derived from an EMBL/GenBank/DDBJ whole genome shotgun (WGS) entry which is preliminary data.</text>
</comment>
<evidence type="ECO:0000313" key="3">
    <source>
        <dbReference type="EMBL" id="KAK9873922.1"/>
    </source>
</evidence>
<organism evidence="3 4">
    <name type="scientific">Henosepilachna vigintioctopunctata</name>
    <dbReference type="NCBI Taxonomy" id="420089"/>
    <lineage>
        <taxon>Eukaryota</taxon>
        <taxon>Metazoa</taxon>
        <taxon>Ecdysozoa</taxon>
        <taxon>Arthropoda</taxon>
        <taxon>Hexapoda</taxon>
        <taxon>Insecta</taxon>
        <taxon>Pterygota</taxon>
        <taxon>Neoptera</taxon>
        <taxon>Endopterygota</taxon>
        <taxon>Coleoptera</taxon>
        <taxon>Polyphaga</taxon>
        <taxon>Cucujiformia</taxon>
        <taxon>Coccinelloidea</taxon>
        <taxon>Coccinellidae</taxon>
        <taxon>Epilachninae</taxon>
        <taxon>Epilachnini</taxon>
        <taxon>Henosepilachna</taxon>
    </lineage>
</organism>
<dbReference type="Gene3D" id="3.30.160.60">
    <property type="entry name" value="Classic Zinc Finger"/>
    <property type="match status" value="1"/>
</dbReference>
<dbReference type="InterPro" id="IPR013087">
    <property type="entry name" value="Znf_C2H2_type"/>
</dbReference>
<protein>
    <recommendedName>
        <fullName evidence="2">C2H2-type domain-containing protein</fullName>
    </recommendedName>
</protein>
<name>A0AAW1TZX7_9CUCU</name>
<evidence type="ECO:0000256" key="1">
    <source>
        <dbReference type="SAM" id="MobiDB-lite"/>
    </source>
</evidence>
<evidence type="ECO:0000259" key="2">
    <source>
        <dbReference type="Pfam" id="PF12874"/>
    </source>
</evidence>
<feature type="region of interest" description="Disordered" evidence="1">
    <location>
        <begin position="1"/>
        <end position="63"/>
    </location>
</feature>
<feature type="domain" description="C2H2-type" evidence="2">
    <location>
        <begin position="96"/>
        <end position="118"/>
    </location>
</feature>
<accession>A0AAW1TZX7</accession>
<dbReference type="PANTHER" id="PTHR31434">
    <property type="entry name" value="S PHASE CYCLIN A-ASSOCIATED PROTEIN IN THE ENDOPLASMIC RETICULUM"/>
    <property type="match status" value="1"/>
</dbReference>
<dbReference type="EMBL" id="JARQZJ010000031">
    <property type="protein sequence ID" value="KAK9873922.1"/>
    <property type="molecule type" value="Genomic_DNA"/>
</dbReference>
<sequence>MRIGQQQQQRERERQELAREKARDREERLSALHAQQLASTQELQKRIEQKQEDSKRRHEENMEQIRQKALELSIHRCHNEDNQAPNIIPYPTQKLCTVCNVLIKSEVYLMSHLRGRSHQEAAKQANSSCMALTSNEMEQYNLKQIVDAPAGKEDPNVIAAKERSKAYRKRCKKIRQRMTSKGADFETTYKAEIIDCANKRSLNRSVTTMSSITNQASQGLSPANASQLDRIMNELTRLLTKGNQSDFLTFQSVGGFGVLAKLLNFGQDGNTSISTKTLIICCNLWQVACNSSPNGSKNCEYVIISNKIMPIIDLLNVRLQNVENYEESLPSEPLSTSLMQLLATILTNAPKSAPAHRVQDVVSFVAEFSAVLKMFKLRLICAPEVKKLMKFVKIRETIFEIWVHIFNAVTEFDNNISKLASS</sequence>
<evidence type="ECO:0000313" key="4">
    <source>
        <dbReference type="Proteomes" id="UP001431783"/>
    </source>
</evidence>
<dbReference type="InterPro" id="IPR036236">
    <property type="entry name" value="Znf_C2H2_sf"/>
</dbReference>